<dbReference type="Proteomes" id="UP000800041">
    <property type="component" value="Unassembled WGS sequence"/>
</dbReference>
<protein>
    <submittedName>
        <fullName evidence="1">Uncharacterized protein</fullName>
    </submittedName>
</protein>
<evidence type="ECO:0000313" key="2">
    <source>
        <dbReference type="Proteomes" id="UP000800041"/>
    </source>
</evidence>
<keyword evidence="2" id="KW-1185">Reference proteome</keyword>
<proteinExistence type="predicted"/>
<dbReference type="AlphaFoldDB" id="A0A6G1GXM5"/>
<sequence length="155" mass="17176">MSENHYLVGTGSRIRSKYSLTVLNWNYQSCSVFGSARRPRSCYSAGFAISGDGASMSLRAAHVMRLERAGTTSRRPILPIRIYFSSLLFFLNFHFTQSSSGQSQQLHISLLNFTSAASSWTALFLPSACTWAESSHIFALPSIIDLQVSKEAYCS</sequence>
<evidence type="ECO:0000313" key="1">
    <source>
        <dbReference type="EMBL" id="KAF1985562.1"/>
    </source>
</evidence>
<dbReference type="EMBL" id="ML977161">
    <property type="protein sequence ID" value="KAF1985562.1"/>
    <property type="molecule type" value="Genomic_DNA"/>
</dbReference>
<gene>
    <name evidence="1" type="ORF">K402DRAFT_103918</name>
</gene>
<accession>A0A6G1GXM5</accession>
<reference evidence="1" key="1">
    <citation type="journal article" date="2020" name="Stud. Mycol.">
        <title>101 Dothideomycetes genomes: a test case for predicting lifestyles and emergence of pathogens.</title>
        <authorList>
            <person name="Haridas S."/>
            <person name="Albert R."/>
            <person name="Binder M."/>
            <person name="Bloem J."/>
            <person name="Labutti K."/>
            <person name="Salamov A."/>
            <person name="Andreopoulos B."/>
            <person name="Baker S."/>
            <person name="Barry K."/>
            <person name="Bills G."/>
            <person name="Bluhm B."/>
            <person name="Cannon C."/>
            <person name="Castanera R."/>
            <person name="Culley D."/>
            <person name="Daum C."/>
            <person name="Ezra D."/>
            <person name="Gonzalez J."/>
            <person name="Henrissat B."/>
            <person name="Kuo A."/>
            <person name="Liang C."/>
            <person name="Lipzen A."/>
            <person name="Lutzoni F."/>
            <person name="Magnuson J."/>
            <person name="Mondo S."/>
            <person name="Nolan M."/>
            <person name="Ohm R."/>
            <person name="Pangilinan J."/>
            <person name="Park H.-J."/>
            <person name="Ramirez L."/>
            <person name="Alfaro M."/>
            <person name="Sun H."/>
            <person name="Tritt A."/>
            <person name="Yoshinaga Y."/>
            <person name="Zwiers L.-H."/>
            <person name="Turgeon B."/>
            <person name="Goodwin S."/>
            <person name="Spatafora J."/>
            <person name="Crous P."/>
            <person name="Grigoriev I."/>
        </authorList>
    </citation>
    <scope>NUCLEOTIDE SEQUENCE</scope>
    <source>
        <strain evidence="1">CBS 113979</strain>
    </source>
</reference>
<organism evidence="1 2">
    <name type="scientific">Aulographum hederae CBS 113979</name>
    <dbReference type="NCBI Taxonomy" id="1176131"/>
    <lineage>
        <taxon>Eukaryota</taxon>
        <taxon>Fungi</taxon>
        <taxon>Dikarya</taxon>
        <taxon>Ascomycota</taxon>
        <taxon>Pezizomycotina</taxon>
        <taxon>Dothideomycetes</taxon>
        <taxon>Pleosporomycetidae</taxon>
        <taxon>Aulographales</taxon>
        <taxon>Aulographaceae</taxon>
    </lineage>
</organism>
<name>A0A6G1GXM5_9PEZI</name>